<name>A0ABS6JJZ3_9BACI</name>
<dbReference type="Pfam" id="PF01047">
    <property type="entry name" value="MarR"/>
    <property type="match status" value="1"/>
</dbReference>
<evidence type="ECO:0000259" key="4">
    <source>
        <dbReference type="PROSITE" id="PS50995"/>
    </source>
</evidence>
<dbReference type="PROSITE" id="PS50995">
    <property type="entry name" value="HTH_MARR_2"/>
    <property type="match status" value="1"/>
</dbReference>
<dbReference type="PANTHER" id="PTHR42756:SF1">
    <property type="entry name" value="TRANSCRIPTIONAL REPRESSOR OF EMRAB OPERON"/>
    <property type="match status" value="1"/>
</dbReference>
<sequence length="152" mass="17791">MDYRKYVLGESIGYRITATARLIINRLNQNFKTKNYPVTHEQWSIMIRLWEEDGLTQNKLSQLTGRDQPSVSRLINNMERNGLVVRMEHPVDKRINLIFLTPKGKKMQIGLIEQAQQTIEDISQNITDEDMNTFLKVLTKIDQNLSDDKNKQ</sequence>
<dbReference type="InterPro" id="IPR023187">
    <property type="entry name" value="Tscrpt_reg_MarR-type_CS"/>
</dbReference>
<dbReference type="Proteomes" id="UP000784880">
    <property type="component" value="Unassembled WGS sequence"/>
</dbReference>
<evidence type="ECO:0000313" key="5">
    <source>
        <dbReference type="EMBL" id="MBU9713906.1"/>
    </source>
</evidence>
<evidence type="ECO:0000256" key="1">
    <source>
        <dbReference type="ARBA" id="ARBA00023015"/>
    </source>
</evidence>
<dbReference type="SMART" id="SM00347">
    <property type="entry name" value="HTH_MARR"/>
    <property type="match status" value="1"/>
</dbReference>
<accession>A0ABS6JJZ3</accession>
<dbReference type="PANTHER" id="PTHR42756">
    <property type="entry name" value="TRANSCRIPTIONAL REGULATOR, MARR"/>
    <property type="match status" value="1"/>
</dbReference>
<keyword evidence="6" id="KW-1185">Reference proteome</keyword>
<reference evidence="5 6" key="1">
    <citation type="submission" date="2021-06" db="EMBL/GenBank/DDBJ databases">
        <title>Bacillus sp. RD4P76, an endophyte from a halophyte.</title>
        <authorList>
            <person name="Sun J.-Q."/>
        </authorList>
    </citation>
    <scope>NUCLEOTIDE SEQUENCE [LARGE SCALE GENOMIC DNA]</scope>
    <source>
        <strain evidence="5 6">CGMCC 1.15917</strain>
    </source>
</reference>
<protein>
    <submittedName>
        <fullName evidence="5">MarR family transcriptional regulator</fullName>
    </submittedName>
</protein>
<keyword evidence="2" id="KW-0238">DNA-binding</keyword>
<dbReference type="PROSITE" id="PS01117">
    <property type="entry name" value="HTH_MARR_1"/>
    <property type="match status" value="1"/>
</dbReference>
<keyword evidence="1" id="KW-0805">Transcription regulation</keyword>
<feature type="domain" description="HTH marR-type" evidence="4">
    <location>
        <begin position="1"/>
        <end position="143"/>
    </location>
</feature>
<evidence type="ECO:0000313" key="6">
    <source>
        <dbReference type="Proteomes" id="UP000784880"/>
    </source>
</evidence>
<evidence type="ECO:0000256" key="3">
    <source>
        <dbReference type="ARBA" id="ARBA00023163"/>
    </source>
</evidence>
<dbReference type="EMBL" id="JAHQCS010000154">
    <property type="protein sequence ID" value="MBU9713906.1"/>
    <property type="molecule type" value="Genomic_DNA"/>
</dbReference>
<gene>
    <name evidence="5" type="ORF">KS419_19425</name>
</gene>
<keyword evidence="3" id="KW-0804">Transcription</keyword>
<dbReference type="RefSeq" id="WP_217068115.1">
    <property type="nucleotide sequence ID" value="NZ_JAHQCS010000154.1"/>
</dbReference>
<dbReference type="InterPro" id="IPR000835">
    <property type="entry name" value="HTH_MarR-typ"/>
</dbReference>
<comment type="caution">
    <text evidence="5">The sequence shown here is derived from an EMBL/GenBank/DDBJ whole genome shotgun (WGS) entry which is preliminary data.</text>
</comment>
<organism evidence="5 6">
    <name type="scientific">Evansella tamaricis</name>
    <dbReference type="NCBI Taxonomy" id="2069301"/>
    <lineage>
        <taxon>Bacteria</taxon>
        <taxon>Bacillati</taxon>
        <taxon>Bacillota</taxon>
        <taxon>Bacilli</taxon>
        <taxon>Bacillales</taxon>
        <taxon>Bacillaceae</taxon>
        <taxon>Evansella</taxon>
    </lineage>
</organism>
<proteinExistence type="predicted"/>
<evidence type="ECO:0000256" key="2">
    <source>
        <dbReference type="ARBA" id="ARBA00023125"/>
    </source>
</evidence>